<dbReference type="PANTHER" id="PTHR43520:SF8">
    <property type="entry name" value="P-TYPE CU(+) TRANSPORTER"/>
    <property type="match status" value="1"/>
</dbReference>
<dbReference type="AlphaFoldDB" id="K9YN71"/>
<feature type="transmembrane region" description="Helical" evidence="11">
    <location>
        <begin position="135"/>
        <end position="157"/>
    </location>
</feature>
<accession>K9YN71</accession>
<dbReference type="EMBL" id="CP003940">
    <property type="protein sequence ID" value="AFZ48386.1"/>
    <property type="molecule type" value="Genomic_DNA"/>
</dbReference>
<dbReference type="InterPro" id="IPR044492">
    <property type="entry name" value="P_typ_ATPase_HD_dom"/>
</dbReference>
<dbReference type="PRINTS" id="PR00119">
    <property type="entry name" value="CATATPASE"/>
</dbReference>
<keyword evidence="14" id="KW-1185">Reference proteome</keyword>
<dbReference type="GO" id="GO:0016887">
    <property type="term" value="F:ATP hydrolysis activity"/>
    <property type="evidence" value="ECO:0007669"/>
    <property type="project" value="InterPro"/>
</dbReference>
<dbReference type="GO" id="GO:0055070">
    <property type="term" value="P:copper ion homeostasis"/>
    <property type="evidence" value="ECO:0007669"/>
    <property type="project" value="TreeGrafter"/>
</dbReference>
<dbReference type="Pfam" id="PF00403">
    <property type="entry name" value="HMA"/>
    <property type="match status" value="1"/>
</dbReference>
<dbReference type="SUPFAM" id="SSF55008">
    <property type="entry name" value="HMA, heavy metal-associated domain"/>
    <property type="match status" value="1"/>
</dbReference>
<feature type="transmembrane region" description="Helical" evidence="11">
    <location>
        <begin position="402"/>
        <end position="421"/>
    </location>
</feature>
<dbReference type="NCBIfam" id="TIGR01525">
    <property type="entry name" value="ATPase-IB_hvy"/>
    <property type="match status" value="1"/>
</dbReference>
<feature type="transmembrane region" description="Helical" evidence="11">
    <location>
        <begin position="178"/>
        <end position="198"/>
    </location>
</feature>
<evidence type="ECO:0000256" key="3">
    <source>
        <dbReference type="ARBA" id="ARBA00022448"/>
    </source>
</evidence>
<dbReference type="GO" id="GO:0005886">
    <property type="term" value="C:plasma membrane"/>
    <property type="evidence" value="ECO:0007669"/>
    <property type="project" value="UniProtKB-SubCell"/>
</dbReference>
<dbReference type="Pfam" id="PF00122">
    <property type="entry name" value="E1-E2_ATPase"/>
    <property type="match status" value="1"/>
</dbReference>
<dbReference type="KEGG" id="csn:Cyast_2441"/>
<dbReference type="Proteomes" id="UP000010483">
    <property type="component" value="Chromosome"/>
</dbReference>
<comment type="subcellular location">
    <subcellularLocation>
        <location evidence="1">Cell membrane</location>
        <topology evidence="1">Multi-pass membrane protein</topology>
    </subcellularLocation>
</comment>
<evidence type="ECO:0000259" key="12">
    <source>
        <dbReference type="PROSITE" id="PS50846"/>
    </source>
</evidence>
<dbReference type="SFLD" id="SFLDS00003">
    <property type="entry name" value="Haloacid_Dehalogenase"/>
    <property type="match status" value="1"/>
</dbReference>
<dbReference type="InterPro" id="IPR023298">
    <property type="entry name" value="ATPase_P-typ_TM_dom_sf"/>
</dbReference>
<dbReference type="InterPro" id="IPR023299">
    <property type="entry name" value="ATPase_P-typ_cyto_dom_N"/>
</dbReference>
<organism evidence="13 14">
    <name type="scientific">Cyanobacterium stanieri (strain ATCC 29140 / PCC 7202)</name>
    <dbReference type="NCBI Taxonomy" id="292563"/>
    <lineage>
        <taxon>Bacteria</taxon>
        <taxon>Bacillati</taxon>
        <taxon>Cyanobacteriota</taxon>
        <taxon>Cyanophyceae</taxon>
        <taxon>Oscillatoriophycideae</taxon>
        <taxon>Chroococcales</taxon>
        <taxon>Geminocystaceae</taxon>
        <taxon>Cyanobacterium</taxon>
    </lineage>
</organism>
<dbReference type="FunFam" id="3.30.70.100:FF:000001">
    <property type="entry name" value="ATPase copper transporting beta"/>
    <property type="match status" value="1"/>
</dbReference>
<evidence type="ECO:0000256" key="10">
    <source>
        <dbReference type="ARBA" id="ARBA00023136"/>
    </source>
</evidence>
<evidence type="ECO:0000256" key="7">
    <source>
        <dbReference type="ARBA" id="ARBA00022840"/>
    </source>
</evidence>
<dbReference type="BioCyc" id="CSTA292563:G1353-2443-MONOMER"/>
<dbReference type="InterPro" id="IPR018303">
    <property type="entry name" value="ATPase_P-typ_P_site"/>
</dbReference>
<evidence type="ECO:0000256" key="4">
    <source>
        <dbReference type="ARBA" id="ARBA00022692"/>
    </source>
</evidence>
<evidence type="ECO:0000313" key="13">
    <source>
        <dbReference type="EMBL" id="AFZ48386.1"/>
    </source>
</evidence>
<gene>
    <name evidence="13" type="ordered locus">Cyast_2441</name>
</gene>
<dbReference type="GO" id="GO:0005507">
    <property type="term" value="F:copper ion binding"/>
    <property type="evidence" value="ECO:0007669"/>
    <property type="project" value="TreeGrafter"/>
</dbReference>
<dbReference type="InterPro" id="IPR001757">
    <property type="entry name" value="P_typ_ATPase"/>
</dbReference>
<dbReference type="PROSITE" id="PS00154">
    <property type="entry name" value="ATPASE_E1_E2"/>
    <property type="match status" value="1"/>
</dbReference>
<name>K9YN71_CYASC</name>
<dbReference type="SFLD" id="SFLDF00027">
    <property type="entry name" value="p-type_atpase"/>
    <property type="match status" value="1"/>
</dbReference>
<dbReference type="CDD" id="cd02094">
    <property type="entry name" value="P-type_ATPase_Cu-like"/>
    <property type="match status" value="1"/>
</dbReference>
<dbReference type="InterPro" id="IPR008250">
    <property type="entry name" value="ATPase_P-typ_transduc_dom_A_sf"/>
</dbReference>
<dbReference type="SUPFAM" id="SSF81653">
    <property type="entry name" value="Calcium ATPase, transduction domain A"/>
    <property type="match status" value="1"/>
</dbReference>
<feature type="transmembrane region" description="Helical" evidence="11">
    <location>
        <begin position="746"/>
        <end position="768"/>
    </location>
</feature>
<evidence type="ECO:0000256" key="2">
    <source>
        <dbReference type="ARBA" id="ARBA00006024"/>
    </source>
</evidence>
<keyword evidence="5 11" id="KW-0479">Metal-binding</keyword>
<evidence type="ECO:0000313" key="14">
    <source>
        <dbReference type="Proteomes" id="UP000010483"/>
    </source>
</evidence>
<dbReference type="InterPro" id="IPR017969">
    <property type="entry name" value="Heavy-metal-associated_CS"/>
</dbReference>
<keyword evidence="4 11" id="KW-0812">Transmembrane</keyword>
<dbReference type="STRING" id="292563.Cyast_2441"/>
<dbReference type="PROSITE" id="PS01047">
    <property type="entry name" value="HMA_1"/>
    <property type="match status" value="1"/>
</dbReference>
<keyword evidence="3" id="KW-0813">Transport</keyword>
<feature type="domain" description="HMA" evidence="12">
    <location>
        <begin position="18"/>
        <end position="84"/>
    </location>
</feature>
<keyword evidence="11" id="KW-1003">Cell membrane</keyword>
<evidence type="ECO:0000256" key="11">
    <source>
        <dbReference type="RuleBase" id="RU362081"/>
    </source>
</evidence>
<keyword evidence="8" id="KW-1278">Translocase</keyword>
<sequence>MITVPQTKTSEEKAKSLDTLTLDVQGMKCAGCVKAVERQINQYPGVISSTVNLITAVALVEYKTGKVKPENLAQKLTLGGFPSEVRTLAQEQDWQKIKETQQQAEEKLQIYQLASAVILLIFSTIGHLHHLGIHYLHPLTNIWFHWALATLALLIPGREILLNGWQGLWHRQPNMNSLIGIGTVSAYLASCVALVFPNLGWECFFDEPVMLLGFIFLGRVLESRARNKASEALSGLLSLRPPWARIIGKERENQDDGLKIPSNQVKPQEWVRVLEGEKFPVDGKIIRGETSVDESMLTGESIPVFKSEGDLVSAGTINVGGVVVVETTQSGLKTVLSQIISMVEEAQTRKAPVQKLADTVSGYFAYGIMTIALITFIFWYSWGTRVWSNILWELDSSALILSLKLAIDVLVIACPCALGLATPTAILVGTGVGAGQGLLIKGGDVLEQAQNLDMIVFDKTGTLTEGNLQLTEIVNFNQDDFSDSQLLQIAASLEINSNHPLAQALLRTAKSQQLEFLSTENICNYPSRGIRGDVDGNKNYYCGSESWLEEKGIVLDTKIKEHSTQLQTQGNTVIYLVQDDQPLALFAFADKLRPQAQTTINRLQEMGLNVVLLSGDQENVVRAIASKLSINTYYGGVLPQEKGELIRQLKQEYPEQVIAMVGDGVNDAPAMGEADFAIAMPQGSEIAVKTASVVLTRNKLSDIITAIKLSRQTLNKIKQNLFWALSYNLITIPIAAGILLPQYHILLNPATAGGFMALSSIIVVTNSLQLKKWTVDDK</sequence>
<dbReference type="NCBIfam" id="TIGR01494">
    <property type="entry name" value="ATPase_P-type"/>
    <property type="match status" value="1"/>
</dbReference>
<dbReference type="CDD" id="cd00371">
    <property type="entry name" value="HMA"/>
    <property type="match status" value="1"/>
</dbReference>
<comment type="similarity">
    <text evidence="2 11">Belongs to the cation transport ATPase (P-type) (TC 3.A.3) family. Type IB subfamily.</text>
</comment>
<dbReference type="InterPro" id="IPR027256">
    <property type="entry name" value="P-typ_ATPase_IB"/>
</dbReference>
<protein>
    <submittedName>
        <fullName evidence="13">Copper-translocating P-type ATPase</fullName>
    </submittedName>
</protein>
<keyword evidence="7 11" id="KW-0067">ATP-binding</keyword>
<dbReference type="NCBIfam" id="TIGR01511">
    <property type="entry name" value="ATPase-IB1_Cu"/>
    <property type="match status" value="1"/>
</dbReference>
<dbReference type="InterPro" id="IPR059000">
    <property type="entry name" value="ATPase_P-type_domA"/>
</dbReference>
<proteinExistence type="inferred from homology"/>
<dbReference type="InterPro" id="IPR023214">
    <property type="entry name" value="HAD_sf"/>
</dbReference>
<dbReference type="FunFam" id="2.70.150.10:FF:000002">
    <property type="entry name" value="Copper-transporting ATPase 1, putative"/>
    <property type="match status" value="1"/>
</dbReference>
<dbReference type="HOGENOM" id="CLU_001771_11_2_3"/>
<dbReference type="Gene3D" id="3.40.1110.10">
    <property type="entry name" value="Calcium-transporting ATPase, cytoplasmic domain N"/>
    <property type="match status" value="1"/>
</dbReference>
<evidence type="ECO:0000256" key="6">
    <source>
        <dbReference type="ARBA" id="ARBA00022741"/>
    </source>
</evidence>
<feature type="transmembrane region" description="Helical" evidence="11">
    <location>
        <begin position="363"/>
        <end position="382"/>
    </location>
</feature>
<feature type="transmembrane region" description="Helical" evidence="11">
    <location>
        <begin position="204"/>
        <end position="221"/>
    </location>
</feature>
<keyword evidence="6 11" id="KW-0547">Nucleotide-binding</keyword>
<dbReference type="SUPFAM" id="SSF81665">
    <property type="entry name" value="Calcium ATPase, transmembrane domain M"/>
    <property type="match status" value="1"/>
</dbReference>
<evidence type="ECO:0000256" key="5">
    <source>
        <dbReference type="ARBA" id="ARBA00022723"/>
    </source>
</evidence>
<feature type="transmembrane region" description="Helical" evidence="11">
    <location>
        <begin position="110"/>
        <end position="129"/>
    </location>
</feature>
<dbReference type="Pfam" id="PF00702">
    <property type="entry name" value="Hydrolase"/>
    <property type="match status" value="1"/>
</dbReference>
<evidence type="ECO:0000256" key="1">
    <source>
        <dbReference type="ARBA" id="ARBA00004651"/>
    </source>
</evidence>
<evidence type="ECO:0000256" key="8">
    <source>
        <dbReference type="ARBA" id="ARBA00022967"/>
    </source>
</evidence>
<dbReference type="PROSITE" id="PS50846">
    <property type="entry name" value="HMA_2"/>
    <property type="match status" value="1"/>
</dbReference>
<dbReference type="PATRIC" id="fig|292563.3.peg.2546"/>
<dbReference type="InterPro" id="IPR006121">
    <property type="entry name" value="HMA_dom"/>
</dbReference>
<dbReference type="Gene3D" id="3.30.70.100">
    <property type="match status" value="1"/>
</dbReference>
<dbReference type="PRINTS" id="PR00943">
    <property type="entry name" value="CUATPASE"/>
</dbReference>
<dbReference type="Gene3D" id="2.70.150.10">
    <property type="entry name" value="Calcium-transporting ATPase, cytoplasmic transduction domain A"/>
    <property type="match status" value="1"/>
</dbReference>
<keyword evidence="9 11" id="KW-1133">Transmembrane helix</keyword>
<dbReference type="InterPro" id="IPR036163">
    <property type="entry name" value="HMA_dom_sf"/>
</dbReference>
<dbReference type="GO" id="GO:0043682">
    <property type="term" value="F:P-type divalent copper transporter activity"/>
    <property type="evidence" value="ECO:0007669"/>
    <property type="project" value="TreeGrafter"/>
</dbReference>
<reference evidence="14" key="1">
    <citation type="journal article" date="2013" name="Proc. Natl. Acad. Sci. U.S.A.">
        <title>Improving the coverage of the cyanobacterial phylum using diversity-driven genome sequencing.</title>
        <authorList>
            <person name="Shih P.M."/>
            <person name="Wu D."/>
            <person name="Latifi A."/>
            <person name="Axen S.D."/>
            <person name="Fewer D.P."/>
            <person name="Talla E."/>
            <person name="Calteau A."/>
            <person name="Cai F."/>
            <person name="Tandeau de Marsac N."/>
            <person name="Rippka R."/>
            <person name="Herdman M."/>
            <person name="Sivonen K."/>
            <person name="Coursin T."/>
            <person name="Laurent T."/>
            <person name="Goodwin L."/>
            <person name="Nolan M."/>
            <person name="Davenport K.W."/>
            <person name="Han C.S."/>
            <person name="Rubin E.M."/>
            <person name="Eisen J.A."/>
            <person name="Woyke T."/>
            <person name="Gugger M."/>
            <person name="Kerfeld C.A."/>
        </authorList>
    </citation>
    <scope>NUCLEOTIDE SEQUENCE [LARGE SCALE GENOMIC DNA]</scope>
    <source>
        <strain evidence="14">ATCC 29140 / PCC 7202</strain>
    </source>
</reference>
<dbReference type="InterPro" id="IPR036412">
    <property type="entry name" value="HAD-like_sf"/>
</dbReference>
<keyword evidence="10 11" id="KW-0472">Membrane</keyword>
<dbReference type="SFLD" id="SFLDG00002">
    <property type="entry name" value="C1.7:_P-type_atpase_like"/>
    <property type="match status" value="1"/>
</dbReference>
<dbReference type="eggNOG" id="COG2217">
    <property type="taxonomic scope" value="Bacteria"/>
</dbReference>
<dbReference type="Gene3D" id="3.40.50.1000">
    <property type="entry name" value="HAD superfamily/HAD-like"/>
    <property type="match status" value="1"/>
</dbReference>
<evidence type="ECO:0000256" key="9">
    <source>
        <dbReference type="ARBA" id="ARBA00022989"/>
    </source>
</evidence>
<dbReference type="GO" id="GO:0005524">
    <property type="term" value="F:ATP binding"/>
    <property type="evidence" value="ECO:0007669"/>
    <property type="project" value="UniProtKB-UniRule"/>
</dbReference>
<dbReference type="PANTHER" id="PTHR43520">
    <property type="entry name" value="ATP7, ISOFORM B"/>
    <property type="match status" value="1"/>
</dbReference>
<feature type="transmembrane region" description="Helical" evidence="11">
    <location>
        <begin position="721"/>
        <end position="740"/>
    </location>
</feature>
<dbReference type="SUPFAM" id="SSF56784">
    <property type="entry name" value="HAD-like"/>
    <property type="match status" value="1"/>
</dbReference>